<dbReference type="AlphaFoldDB" id="A0A914MUT2"/>
<keyword evidence="2" id="KW-0472">Membrane</keyword>
<feature type="region of interest" description="Disordered" evidence="1">
    <location>
        <begin position="774"/>
        <end position="797"/>
    </location>
</feature>
<feature type="signal peptide" evidence="3">
    <location>
        <begin position="1"/>
        <end position="17"/>
    </location>
</feature>
<dbReference type="InterPro" id="IPR052624">
    <property type="entry name" value="CRIM1"/>
</dbReference>
<evidence type="ECO:0000259" key="4">
    <source>
        <dbReference type="PROSITE" id="PS50184"/>
    </source>
</evidence>
<evidence type="ECO:0000313" key="5">
    <source>
        <dbReference type="Proteomes" id="UP000887563"/>
    </source>
</evidence>
<feature type="domain" description="VWFC" evidence="4">
    <location>
        <begin position="401"/>
        <end position="471"/>
    </location>
</feature>
<feature type="region of interest" description="Disordered" evidence="1">
    <location>
        <begin position="63"/>
        <end position="100"/>
    </location>
</feature>
<protein>
    <submittedName>
        <fullName evidence="6">VWFC domain-containing protein</fullName>
    </submittedName>
</protein>
<sequence length="823" mass="91647">MFLVFFLILILFAKQEATKLDNNTETTIREEGGEKEEATETTITMKNEEATKVEANRIITEANKNETKKGNETKEEIEASNKTEAKNKTKGEAEAKVEAKAKDEAETKDVAEAKVTKSVRQDELTTTLDELNEEEYTSASTIATSSTSNTSTDRCLHVDCPIAFPDCPSDSVPILSFTPTTDNSSLAEDNCCSLTRVECKCDSQKCLVPICPEGTELTFTHNGSDKPGQCCDQFECRLNEPNCQNVHCPDTSSIILDLYSPDGHTCPDDSYRPKPYIPTGGCCPIISQCQCKLSICEPALCLPEQQLLILERGRGEPGQCCDKFKCVNEGDEIEGLFLESSSNSGCRYGGHIYAKGEHWHAAPCQECECSSAGVALCKRMECPALSPDCQWVGLSQGECCPVCLGCTDDNGKNYLPGANWERDGCTNCTCGGSEENFDDDDFHWQCQKYICQTDCEEPKPAGSNECCPVCEDGPTIALESSFSSSSSCPSLSNCELLCQYGLNQNNFTGCFECKCAGDEENNNVVEIEEENKQQQQQEDSINITTNCEPVAKENCLYNDHAYSVGENFQDGPFRNCSCLLGGMLKCVEIHCPPCSSLSLPIISTTTEKIQNNQQIETTGMNWCLQLCLQQQKLTENNKEQQQQQQQLVAFEGGSEETLLFENLKQQNNSTTTKGINNNNNKHLPHHHQQQQQTWPQPHWLFIVAALIVGIPAFALLLLFAIYLLLAVLFNSKYRKCGKQRNIEQSMLPITNNNNQNNNNNKWHIFQLIPKHFTKEKQQQKQQNKNINKNISSSNNNNNDALVVKVSLLGINKNKEEEKNEEEK</sequence>
<keyword evidence="2" id="KW-0812">Transmembrane</keyword>
<dbReference type="Proteomes" id="UP000887563">
    <property type="component" value="Unplaced"/>
</dbReference>
<dbReference type="PROSITE" id="PS01208">
    <property type="entry name" value="VWFC_1"/>
    <property type="match status" value="1"/>
</dbReference>
<keyword evidence="3" id="KW-0732">Signal</keyword>
<proteinExistence type="predicted"/>
<dbReference type="SUPFAM" id="SSF57603">
    <property type="entry name" value="FnI-like domain"/>
    <property type="match status" value="3"/>
</dbReference>
<dbReference type="CDD" id="cd06503">
    <property type="entry name" value="ATP-synt_Fo_b"/>
    <property type="match status" value="1"/>
</dbReference>
<dbReference type="Gene3D" id="6.20.200.20">
    <property type="match status" value="1"/>
</dbReference>
<dbReference type="InterPro" id="IPR001007">
    <property type="entry name" value="VWF_dom"/>
</dbReference>
<dbReference type="WBParaSite" id="Minc3s02546g30578">
    <property type="protein sequence ID" value="Minc3s02546g30578"/>
    <property type="gene ID" value="Minc3s02546g30578"/>
</dbReference>
<reference evidence="6" key="1">
    <citation type="submission" date="2022-11" db="UniProtKB">
        <authorList>
            <consortium name="WormBaseParasite"/>
        </authorList>
    </citation>
    <scope>IDENTIFICATION</scope>
</reference>
<feature type="transmembrane region" description="Helical" evidence="2">
    <location>
        <begin position="699"/>
        <end position="729"/>
    </location>
</feature>
<feature type="chain" id="PRO_5037964774" evidence="3">
    <location>
        <begin position="18"/>
        <end position="823"/>
    </location>
</feature>
<dbReference type="PROSITE" id="PS50184">
    <property type="entry name" value="VWFC_2"/>
    <property type="match status" value="2"/>
</dbReference>
<keyword evidence="5" id="KW-1185">Reference proteome</keyword>
<organism evidence="5 6">
    <name type="scientific">Meloidogyne incognita</name>
    <name type="common">Southern root-knot nematode worm</name>
    <name type="synonym">Oxyuris incognita</name>
    <dbReference type="NCBI Taxonomy" id="6306"/>
    <lineage>
        <taxon>Eukaryota</taxon>
        <taxon>Metazoa</taxon>
        <taxon>Ecdysozoa</taxon>
        <taxon>Nematoda</taxon>
        <taxon>Chromadorea</taxon>
        <taxon>Rhabditida</taxon>
        <taxon>Tylenchina</taxon>
        <taxon>Tylenchomorpha</taxon>
        <taxon>Tylenchoidea</taxon>
        <taxon>Meloidogynidae</taxon>
        <taxon>Meloidogyninae</taxon>
        <taxon>Meloidogyne</taxon>
        <taxon>Meloidogyne incognita group</taxon>
    </lineage>
</organism>
<feature type="region of interest" description="Disordered" evidence="1">
    <location>
        <begin position="669"/>
        <end position="690"/>
    </location>
</feature>
<dbReference type="PANTHER" id="PTHR46439:SF1">
    <property type="entry name" value="CYSTEINE-RICH MOTOR NEURON 1 PROTEIN"/>
    <property type="match status" value="1"/>
</dbReference>
<evidence type="ECO:0000256" key="2">
    <source>
        <dbReference type="SAM" id="Phobius"/>
    </source>
</evidence>
<dbReference type="PANTHER" id="PTHR46439">
    <property type="entry name" value="CYSTEINE-RICH MOTOR NEURON 1 PROTEIN"/>
    <property type="match status" value="1"/>
</dbReference>
<evidence type="ECO:0000313" key="6">
    <source>
        <dbReference type="WBParaSite" id="Minc3s02546g30578"/>
    </source>
</evidence>
<keyword evidence="2" id="KW-1133">Transmembrane helix</keyword>
<dbReference type="Pfam" id="PF00093">
    <property type="entry name" value="VWC"/>
    <property type="match status" value="1"/>
</dbReference>
<feature type="compositionally biased region" description="Low complexity" evidence="1">
    <location>
        <begin position="779"/>
        <end position="797"/>
    </location>
</feature>
<name>A0A914MUT2_MELIC</name>
<accession>A0A914MUT2</accession>
<evidence type="ECO:0000256" key="3">
    <source>
        <dbReference type="SAM" id="SignalP"/>
    </source>
</evidence>
<dbReference type="SMART" id="SM00214">
    <property type="entry name" value="VWC"/>
    <property type="match status" value="2"/>
</dbReference>
<evidence type="ECO:0000256" key="1">
    <source>
        <dbReference type="SAM" id="MobiDB-lite"/>
    </source>
</evidence>
<dbReference type="GO" id="GO:0005886">
    <property type="term" value="C:plasma membrane"/>
    <property type="evidence" value="ECO:0007669"/>
    <property type="project" value="TreeGrafter"/>
</dbReference>
<feature type="domain" description="VWFC" evidence="4">
    <location>
        <begin position="344"/>
        <end position="404"/>
    </location>
</feature>